<dbReference type="Proteomes" id="UP000829354">
    <property type="component" value="Chromosome II"/>
</dbReference>
<evidence type="ECO:0000313" key="3">
    <source>
        <dbReference type="EMBL" id="UMM20565.1"/>
    </source>
</evidence>
<dbReference type="AlphaFoldDB" id="A0AAE9IWF7"/>
<evidence type="ECO:0000313" key="2">
    <source>
        <dbReference type="EMBL" id="ULU08666.1"/>
    </source>
</evidence>
<feature type="compositionally biased region" description="Pro residues" evidence="1">
    <location>
        <begin position="46"/>
        <end position="57"/>
    </location>
</feature>
<feature type="region of interest" description="Disordered" evidence="1">
    <location>
        <begin position="1"/>
        <end position="57"/>
    </location>
</feature>
<name>A0AAE9IWF7_CAEBR</name>
<sequence length="57" mass="6293">MDQFVGRTRVRPSIPRHLLRAGSRSHRGSSSSQPEGATSFRSEKGPPLPRPHPCSSR</sequence>
<evidence type="ECO:0000256" key="1">
    <source>
        <dbReference type="SAM" id="MobiDB-lite"/>
    </source>
</evidence>
<accession>A0AAE9IWF7</accession>
<evidence type="ECO:0000313" key="4">
    <source>
        <dbReference type="Proteomes" id="UP000827892"/>
    </source>
</evidence>
<organism evidence="2 4">
    <name type="scientific">Caenorhabditis briggsae</name>
    <dbReference type="NCBI Taxonomy" id="6238"/>
    <lineage>
        <taxon>Eukaryota</taxon>
        <taxon>Metazoa</taxon>
        <taxon>Ecdysozoa</taxon>
        <taxon>Nematoda</taxon>
        <taxon>Chromadorea</taxon>
        <taxon>Rhabditida</taxon>
        <taxon>Rhabditina</taxon>
        <taxon>Rhabditomorpha</taxon>
        <taxon>Rhabditoidea</taxon>
        <taxon>Rhabditidae</taxon>
        <taxon>Peloderinae</taxon>
        <taxon>Caenorhabditis</taxon>
    </lineage>
</organism>
<feature type="compositionally biased region" description="Basic residues" evidence="1">
    <location>
        <begin position="17"/>
        <end position="27"/>
    </location>
</feature>
<dbReference type="Proteomes" id="UP000827892">
    <property type="component" value="Chromosome II"/>
</dbReference>
<evidence type="ECO:0000313" key="5">
    <source>
        <dbReference type="Proteomes" id="UP000829354"/>
    </source>
</evidence>
<keyword evidence="5" id="KW-1185">Reference proteome</keyword>
<protein>
    <submittedName>
        <fullName evidence="2">Uncharacterized protein</fullName>
    </submittedName>
</protein>
<dbReference type="EMBL" id="CP092621">
    <property type="protein sequence ID" value="UMM20565.1"/>
    <property type="molecule type" value="Genomic_DNA"/>
</dbReference>
<gene>
    <name evidence="2" type="ORF">L3Y34_019691</name>
    <name evidence="3" type="ORF">L5515_015788</name>
</gene>
<reference evidence="2 4" key="2">
    <citation type="submission" date="2022-05" db="EMBL/GenBank/DDBJ databases">
        <title>Chromosome-level reference genomes for two strains of Caenorhabditis briggsae: an improved platform for comparative genomics.</title>
        <authorList>
            <person name="Stevens L."/>
            <person name="Andersen E.C."/>
        </authorList>
    </citation>
    <scope>NUCLEOTIDE SEQUENCE [LARGE SCALE GENOMIC DNA]</scope>
    <source>
        <strain evidence="2">QX1410_ONT</strain>
        <tissue evidence="2">Whole-organism</tissue>
    </source>
</reference>
<dbReference type="EMBL" id="CP090892">
    <property type="protein sequence ID" value="ULU08666.1"/>
    <property type="molecule type" value="Genomic_DNA"/>
</dbReference>
<proteinExistence type="predicted"/>
<reference evidence="3 5" key="1">
    <citation type="submission" date="2022-04" db="EMBL/GenBank/DDBJ databases">
        <title>Chromosome-level reference genomes for two strains of Caenorhabditis briggsae: an improved platform for comparative genomics.</title>
        <authorList>
            <person name="Stevens L."/>
            <person name="Andersen E."/>
        </authorList>
    </citation>
    <scope>NUCLEOTIDE SEQUENCE [LARGE SCALE GENOMIC DNA]</scope>
    <source>
        <strain evidence="3">VX34</strain>
        <tissue evidence="3">Whole-organism</tissue>
    </source>
</reference>